<accession>A0A0E9TN44</accession>
<organism evidence="1">
    <name type="scientific">Anguilla anguilla</name>
    <name type="common">European freshwater eel</name>
    <name type="synonym">Muraena anguilla</name>
    <dbReference type="NCBI Taxonomy" id="7936"/>
    <lineage>
        <taxon>Eukaryota</taxon>
        <taxon>Metazoa</taxon>
        <taxon>Chordata</taxon>
        <taxon>Craniata</taxon>
        <taxon>Vertebrata</taxon>
        <taxon>Euteleostomi</taxon>
        <taxon>Actinopterygii</taxon>
        <taxon>Neopterygii</taxon>
        <taxon>Teleostei</taxon>
        <taxon>Anguilliformes</taxon>
        <taxon>Anguillidae</taxon>
        <taxon>Anguilla</taxon>
    </lineage>
</organism>
<name>A0A0E9TN44_ANGAN</name>
<sequence>MYACWPSLTVYLSFVLV</sequence>
<protein>
    <submittedName>
        <fullName evidence="1">Uncharacterized protein</fullName>
    </submittedName>
</protein>
<dbReference type="EMBL" id="GBXM01053458">
    <property type="protein sequence ID" value="JAH55119.1"/>
    <property type="molecule type" value="Transcribed_RNA"/>
</dbReference>
<reference evidence="1" key="1">
    <citation type="submission" date="2014-11" db="EMBL/GenBank/DDBJ databases">
        <authorList>
            <person name="Amaro Gonzalez C."/>
        </authorList>
    </citation>
    <scope>NUCLEOTIDE SEQUENCE</scope>
</reference>
<reference evidence="1" key="2">
    <citation type="journal article" date="2015" name="Fish Shellfish Immunol.">
        <title>Early steps in the European eel (Anguilla anguilla)-Vibrio vulnificus interaction in the gills: Role of the RtxA13 toxin.</title>
        <authorList>
            <person name="Callol A."/>
            <person name="Pajuelo D."/>
            <person name="Ebbesson L."/>
            <person name="Teles M."/>
            <person name="MacKenzie S."/>
            <person name="Amaro C."/>
        </authorList>
    </citation>
    <scope>NUCLEOTIDE SEQUENCE</scope>
</reference>
<dbReference type="AlphaFoldDB" id="A0A0E9TN44"/>
<evidence type="ECO:0000313" key="1">
    <source>
        <dbReference type="EMBL" id="JAH55119.1"/>
    </source>
</evidence>
<proteinExistence type="predicted"/>